<feature type="region of interest" description="Disordered" evidence="1">
    <location>
        <begin position="276"/>
        <end position="310"/>
    </location>
</feature>
<dbReference type="OrthoDB" id="6593055at2759"/>
<name>A0A8X6XL34_9ARAC</name>
<gene>
    <name evidence="3" type="primary">ORF1_55</name>
    <name evidence="3" type="ORF">TNIN_52551</name>
</gene>
<comment type="caution">
    <text evidence="3">The sequence shown here is derived from an EMBL/GenBank/DDBJ whole genome shotgun (WGS) entry which is preliminary data.</text>
</comment>
<evidence type="ECO:0000256" key="1">
    <source>
        <dbReference type="SAM" id="MobiDB-lite"/>
    </source>
</evidence>
<evidence type="ECO:0000259" key="2">
    <source>
        <dbReference type="Pfam" id="PF07530"/>
    </source>
</evidence>
<dbReference type="Proteomes" id="UP000886998">
    <property type="component" value="Unassembled WGS sequence"/>
</dbReference>
<organism evidence="3 4">
    <name type="scientific">Trichonephila inaurata madagascariensis</name>
    <dbReference type="NCBI Taxonomy" id="2747483"/>
    <lineage>
        <taxon>Eukaryota</taxon>
        <taxon>Metazoa</taxon>
        <taxon>Ecdysozoa</taxon>
        <taxon>Arthropoda</taxon>
        <taxon>Chelicerata</taxon>
        <taxon>Arachnida</taxon>
        <taxon>Araneae</taxon>
        <taxon>Araneomorphae</taxon>
        <taxon>Entelegynae</taxon>
        <taxon>Araneoidea</taxon>
        <taxon>Nephilidae</taxon>
        <taxon>Trichonephila</taxon>
        <taxon>Trichonephila inaurata</taxon>
    </lineage>
</organism>
<dbReference type="EMBL" id="BMAV01009966">
    <property type="protein sequence ID" value="GFY54627.1"/>
    <property type="molecule type" value="Genomic_DNA"/>
</dbReference>
<accession>A0A8X6XL34</accession>
<feature type="region of interest" description="Disordered" evidence="1">
    <location>
        <begin position="1"/>
        <end position="26"/>
    </location>
</feature>
<proteinExistence type="predicted"/>
<dbReference type="Pfam" id="PF07530">
    <property type="entry name" value="PRE_C2HC"/>
    <property type="match status" value="1"/>
</dbReference>
<protein>
    <submittedName>
        <fullName evidence="3">Nucleic-acid-binding protein from transposon X-element</fullName>
    </submittedName>
</protein>
<keyword evidence="4" id="KW-1185">Reference proteome</keyword>
<reference evidence="3" key="1">
    <citation type="submission" date="2020-08" db="EMBL/GenBank/DDBJ databases">
        <title>Multicomponent nature underlies the extraordinary mechanical properties of spider dragline silk.</title>
        <authorList>
            <person name="Kono N."/>
            <person name="Nakamura H."/>
            <person name="Mori M."/>
            <person name="Yoshida Y."/>
            <person name="Ohtoshi R."/>
            <person name="Malay A.D."/>
            <person name="Moran D.A.P."/>
            <person name="Tomita M."/>
            <person name="Numata K."/>
            <person name="Arakawa K."/>
        </authorList>
    </citation>
    <scope>NUCLEOTIDE SEQUENCE</scope>
</reference>
<dbReference type="AlphaFoldDB" id="A0A8X6XL34"/>
<feature type="region of interest" description="Disordered" evidence="1">
    <location>
        <begin position="42"/>
        <end position="76"/>
    </location>
</feature>
<feature type="compositionally biased region" description="Basic and acidic residues" evidence="1">
    <location>
        <begin position="9"/>
        <end position="26"/>
    </location>
</feature>
<feature type="compositionally biased region" description="Polar residues" evidence="1">
    <location>
        <begin position="276"/>
        <end position="290"/>
    </location>
</feature>
<feature type="compositionally biased region" description="Polar residues" evidence="1">
    <location>
        <begin position="60"/>
        <end position="76"/>
    </location>
</feature>
<evidence type="ECO:0000313" key="3">
    <source>
        <dbReference type="EMBL" id="GFY54627.1"/>
    </source>
</evidence>
<dbReference type="InterPro" id="IPR006579">
    <property type="entry name" value="Pre_C2HC_dom"/>
</dbReference>
<feature type="domain" description="Pre-C2HC" evidence="2">
    <location>
        <begin position="190"/>
        <end position="251"/>
    </location>
</feature>
<sequence>MSKKSSVLRQERRQTGGGEVPKEAELTDFEMRFLEEPILTLPLSTPFDSDSTDIEISKPQYPSTSTSASLIPPVTSSQNTDKIIEHDSSSDPSDNVAMPVAPPRMPPIHLRYQKNFNLIMQEINRRYPKSNSKLSGEYLKIFASSAEEHRAITNFLTEKGEQYFALEPLNKRPQKIVIKGLPISTDIDDIKADLVVKGFKVNKVAQLTKAKSKLKLPIFMVELQKCPDSPDIFKLDKCCYLTVKIDTFNRRPGATHTAAVQKNISFANVVKGNQQMAPPLDQSESANSKPEATPLPPREKRSPKPANENETFGFMDAISELRKFFQDYPSFIELGKQLRNAQGNERVDVFYRHIMNFN</sequence>
<evidence type="ECO:0000313" key="4">
    <source>
        <dbReference type="Proteomes" id="UP000886998"/>
    </source>
</evidence>